<dbReference type="PANTHER" id="PTHR42723:SF1">
    <property type="entry name" value="CHLOROPHYLL SYNTHASE, CHLOROPLASTIC"/>
    <property type="match status" value="1"/>
</dbReference>
<evidence type="ECO:0000256" key="7">
    <source>
        <dbReference type="SAM" id="Phobius"/>
    </source>
</evidence>
<sequence length="316" mass="33567">MTLKSVGSILHLMQPADLSTPTRAFPEPKALLELLKPITWFPPMWAFVCGAISSGQSLGDHPSLVVAGVILAGPLVCGGSQIVNDWFDRHVDAINEPNRPIPSGRVPGEWGLYYAIAWSVLALGFSALLGEWVFWATLVGLFLAWAYSAPPMRLKLNGWYGNLAVGVSYEGLAWITGAAVMLGGVMPSPKILMLAGLYSLGAHGIMTLNDFKSINGDRSIGIRSLPASLGADRAARLACVVMAVPQLVVIGLLVQWGHPVAAGGIACSLFLQALAMVKMLKDPLGLAPWYNGTGVTLYVLGMMLSAFAIRGSVSWL</sequence>
<dbReference type="InterPro" id="IPR050475">
    <property type="entry name" value="Prenyltransferase_related"/>
</dbReference>
<comment type="subcellular location">
    <subcellularLocation>
        <location evidence="1">Membrane</location>
        <topology evidence="1">Multi-pass membrane protein</topology>
    </subcellularLocation>
</comment>
<dbReference type="CDD" id="cd13958">
    <property type="entry name" value="PT_UbiA_chlorophyll"/>
    <property type="match status" value="1"/>
</dbReference>
<dbReference type="Proteomes" id="UP001626549">
    <property type="component" value="Chromosome"/>
</dbReference>
<keyword evidence="3 7" id="KW-0812">Transmembrane</keyword>
<organism evidence="8 9">
    <name type="scientific">Congregibacter brevis</name>
    <dbReference type="NCBI Taxonomy" id="3081201"/>
    <lineage>
        <taxon>Bacteria</taxon>
        <taxon>Pseudomonadati</taxon>
        <taxon>Pseudomonadota</taxon>
        <taxon>Gammaproteobacteria</taxon>
        <taxon>Cellvibrionales</taxon>
        <taxon>Halieaceae</taxon>
        <taxon>Congregibacter</taxon>
    </lineage>
</organism>
<evidence type="ECO:0000256" key="4">
    <source>
        <dbReference type="ARBA" id="ARBA00022989"/>
    </source>
</evidence>
<evidence type="ECO:0000313" key="9">
    <source>
        <dbReference type="Proteomes" id="UP001626549"/>
    </source>
</evidence>
<dbReference type="RefSeq" id="WP_407327113.1">
    <property type="nucleotide sequence ID" value="NZ_CP136865.1"/>
</dbReference>
<proteinExistence type="predicted"/>
<keyword evidence="4 7" id="KW-1133">Transmembrane helix</keyword>
<protein>
    <submittedName>
        <fullName evidence="8">Chlorophyll synthase ChlG</fullName>
        <ecNumber evidence="8">2.5.1.62</ecNumber>
    </submittedName>
</protein>
<evidence type="ECO:0000313" key="8">
    <source>
        <dbReference type="EMBL" id="WOJ96434.1"/>
    </source>
</evidence>
<gene>
    <name evidence="8" type="primary">chlG</name>
    <name evidence="8" type="ORF">R0137_14440</name>
</gene>
<dbReference type="NCBIfam" id="TIGR01476">
    <property type="entry name" value="chlor_syn_BchG"/>
    <property type="match status" value="1"/>
</dbReference>
<dbReference type="InterPro" id="IPR000537">
    <property type="entry name" value="UbiA_prenyltransferase"/>
</dbReference>
<feature type="transmembrane region" description="Helical" evidence="7">
    <location>
        <begin position="234"/>
        <end position="254"/>
    </location>
</feature>
<name>A0ABZ0IC89_9GAMM</name>
<keyword evidence="8" id="KW-0808">Transferase</keyword>
<accession>A0ABZ0IC89</accession>
<feature type="transmembrane region" description="Helical" evidence="7">
    <location>
        <begin position="115"/>
        <end position="147"/>
    </location>
</feature>
<dbReference type="EC" id="2.5.1.62" evidence="8"/>
<dbReference type="Pfam" id="PF01040">
    <property type="entry name" value="UbiA"/>
    <property type="match status" value="1"/>
</dbReference>
<dbReference type="PANTHER" id="PTHR42723">
    <property type="entry name" value="CHLOROPHYLL SYNTHASE"/>
    <property type="match status" value="1"/>
</dbReference>
<evidence type="ECO:0000256" key="1">
    <source>
        <dbReference type="ARBA" id="ARBA00004141"/>
    </source>
</evidence>
<dbReference type="EMBL" id="CP136865">
    <property type="protein sequence ID" value="WOJ96434.1"/>
    <property type="molecule type" value="Genomic_DNA"/>
</dbReference>
<keyword evidence="6" id="KW-0149">Chlorophyll biosynthesis</keyword>
<dbReference type="NCBIfam" id="NF005742">
    <property type="entry name" value="PRK07566.1"/>
    <property type="match status" value="1"/>
</dbReference>
<dbReference type="InterPro" id="IPR006372">
    <property type="entry name" value="Chl_synth"/>
</dbReference>
<dbReference type="GO" id="GO:0046408">
    <property type="term" value="F:chlorophyll synthetase activity"/>
    <property type="evidence" value="ECO:0007669"/>
    <property type="project" value="UniProtKB-EC"/>
</dbReference>
<feature type="transmembrane region" description="Helical" evidence="7">
    <location>
        <begin position="289"/>
        <end position="309"/>
    </location>
</feature>
<feature type="transmembrane region" description="Helical" evidence="7">
    <location>
        <begin position="159"/>
        <end position="185"/>
    </location>
</feature>
<reference evidence="8 9" key="1">
    <citation type="submission" date="2023-10" db="EMBL/GenBank/DDBJ databases">
        <title>Two novel species belonging to the OM43/NOR5 clade.</title>
        <authorList>
            <person name="Park M."/>
        </authorList>
    </citation>
    <scope>NUCLEOTIDE SEQUENCE [LARGE SCALE GENOMIC DNA]</scope>
    <source>
        <strain evidence="8 9">IMCC45268</strain>
    </source>
</reference>
<dbReference type="InterPro" id="IPR044878">
    <property type="entry name" value="UbiA_sf"/>
</dbReference>
<keyword evidence="2" id="KW-1003">Cell membrane</keyword>
<evidence type="ECO:0000256" key="3">
    <source>
        <dbReference type="ARBA" id="ARBA00022692"/>
    </source>
</evidence>
<evidence type="ECO:0000256" key="5">
    <source>
        <dbReference type="ARBA" id="ARBA00023136"/>
    </source>
</evidence>
<dbReference type="Gene3D" id="1.20.120.1780">
    <property type="entry name" value="UbiA prenyltransferase"/>
    <property type="match status" value="1"/>
</dbReference>
<evidence type="ECO:0000256" key="6">
    <source>
        <dbReference type="ARBA" id="ARBA00023171"/>
    </source>
</evidence>
<dbReference type="Gene3D" id="1.10.357.140">
    <property type="entry name" value="UbiA prenyltransferase"/>
    <property type="match status" value="1"/>
</dbReference>
<keyword evidence="5 7" id="KW-0472">Membrane</keyword>
<feature type="transmembrane region" description="Helical" evidence="7">
    <location>
        <begin position="260"/>
        <end position="277"/>
    </location>
</feature>
<evidence type="ECO:0000256" key="2">
    <source>
        <dbReference type="ARBA" id="ARBA00022475"/>
    </source>
</evidence>
<keyword evidence="9" id="KW-1185">Reference proteome</keyword>